<organism evidence="1 2">
    <name type="scientific">Pectobacterium parvum</name>
    <dbReference type="NCBI Taxonomy" id="2778550"/>
    <lineage>
        <taxon>Bacteria</taxon>
        <taxon>Pseudomonadati</taxon>
        <taxon>Pseudomonadota</taxon>
        <taxon>Gammaproteobacteria</taxon>
        <taxon>Enterobacterales</taxon>
        <taxon>Pectobacteriaceae</taxon>
        <taxon>Pectobacterium</taxon>
    </lineage>
</organism>
<dbReference type="EMBL" id="CP046377">
    <property type="protein sequence ID" value="QHQ26434.1"/>
    <property type="molecule type" value="Genomic_DNA"/>
</dbReference>
<evidence type="ECO:0000313" key="2">
    <source>
        <dbReference type="Proteomes" id="UP000464054"/>
    </source>
</evidence>
<sequence>MLNRAQKTAGIAIQKIATKSKGKHLPSQKKCWLGIGLGNRTISQIW</sequence>
<name>A0AAP9INN4_9GAMM</name>
<dbReference type="AlphaFoldDB" id="A0AAP9INN4"/>
<protein>
    <submittedName>
        <fullName evidence="1">Uncharacterized protein</fullName>
    </submittedName>
</protein>
<proteinExistence type="predicted"/>
<evidence type="ECO:0000313" key="1">
    <source>
        <dbReference type="EMBL" id="QHQ26434.1"/>
    </source>
</evidence>
<accession>A0AAP9INN4</accession>
<reference evidence="2" key="1">
    <citation type="submission" date="2019-11" db="EMBL/GenBank/DDBJ databases">
        <authorList>
            <person name="Jee S."/>
        </authorList>
    </citation>
    <scope>NUCLEOTIDE SEQUENCE [LARGE SCALE GENOMIC DNA]</scope>
    <source>
        <strain evidence="2">PZ1</strain>
    </source>
</reference>
<dbReference type="GeneID" id="90771980"/>
<dbReference type="RefSeq" id="WP_156890149.1">
    <property type="nucleotide sequence ID" value="NZ_CP087392.1"/>
</dbReference>
<dbReference type="Proteomes" id="UP000464054">
    <property type="component" value="Chromosome"/>
</dbReference>
<gene>
    <name evidence="1" type="ORF">GMX10_22200</name>
</gene>